<name>W1VNK3_9ACTO</name>
<reference evidence="1 2" key="1">
    <citation type="submission" date="2013-12" db="EMBL/GenBank/DDBJ databases">
        <title>A Varibaculum cambriense genome reconstructed from a premature infant gut community with otherwise low bacterial novelty that shifts toward anaerobic metabolism during the third week of life.</title>
        <authorList>
            <person name="Brown C.T."/>
            <person name="Sharon I."/>
            <person name="Thomas B.C."/>
            <person name="Castelle C.J."/>
            <person name="Morowitz M.J."/>
            <person name="Banfield J.F."/>
        </authorList>
    </citation>
    <scope>NUCLEOTIDE SEQUENCE [LARGE SCALE GENOMIC DNA]</scope>
    <source>
        <strain evidence="2">DORA_12</strain>
    </source>
</reference>
<proteinExistence type="predicted"/>
<dbReference type="EMBL" id="AZLV01000037">
    <property type="protein sequence ID" value="ETJ07477.1"/>
    <property type="molecule type" value="Genomic_DNA"/>
</dbReference>
<dbReference type="Proteomes" id="UP000018852">
    <property type="component" value="Unassembled WGS sequence"/>
</dbReference>
<dbReference type="AlphaFoldDB" id="W1VNK3"/>
<sequence>MLHRINIYASGGLDVAASIAPGLGLHVRAGLVRLGTSVVWVWVWVWACAGSRSAGLKPAR</sequence>
<evidence type="ECO:0000313" key="2">
    <source>
        <dbReference type="Proteomes" id="UP000018852"/>
    </source>
</evidence>
<evidence type="ECO:0000313" key="1">
    <source>
        <dbReference type="EMBL" id="ETJ07477.1"/>
    </source>
</evidence>
<comment type="caution">
    <text evidence="1">The sequence shown here is derived from an EMBL/GenBank/DDBJ whole genome shotgun (WGS) entry which is preliminary data.</text>
</comment>
<feature type="non-terminal residue" evidence="1">
    <location>
        <position position="60"/>
    </location>
</feature>
<gene>
    <name evidence="1" type="ORF">Q605_AUC00037G0001</name>
</gene>
<organism evidence="1 2">
    <name type="scientific">Actinomyces urogenitalis DORA_12</name>
    <dbReference type="NCBI Taxonomy" id="1403939"/>
    <lineage>
        <taxon>Bacteria</taxon>
        <taxon>Bacillati</taxon>
        <taxon>Actinomycetota</taxon>
        <taxon>Actinomycetes</taxon>
        <taxon>Actinomycetales</taxon>
        <taxon>Actinomycetaceae</taxon>
        <taxon>Actinomyces</taxon>
    </lineage>
</organism>
<accession>W1VNK3</accession>
<protein>
    <submittedName>
        <fullName evidence="1">Uncharacterized protein</fullName>
    </submittedName>
</protein>